<gene>
    <name evidence="3" type="ORF">K8V70_02760</name>
</gene>
<dbReference type="SUPFAM" id="SSF109755">
    <property type="entry name" value="PhoU-like"/>
    <property type="match status" value="1"/>
</dbReference>
<protein>
    <recommendedName>
        <fullName evidence="1">Phosphate-specific transport system accessory protein PhoU</fullName>
    </recommendedName>
</protein>
<dbReference type="Proteomes" id="UP000753256">
    <property type="component" value="Unassembled WGS sequence"/>
</dbReference>
<dbReference type="InterPro" id="IPR026022">
    <property type="entry name" value="PhoU_dom"/>
</dbReference>
<reference evidence="3" key="1">
    <citation type="journal article" date="2021" name="PeerJ">
        <title>Extensive microbial diversity within the chicken gut microbiome revealed by metagenomics and culture.</title>
        <authorList>
            <person name="Gilroy R."/>
            <person name="Ravi A."/>
            <person name="Getino M."/>
            <person name="Pursley I."/>
            <person name="Horton D.L."/>
            <person name="Alikhan N.F."/>
            <person name="Baker D."/>
            <person name="Gharbi K."/>
            <person name="Hall N."/>
            <person name="Watson M."/>
            <person name="Adriaenssens E.M."/>
            <person name="Foster-Nyarko E."/>
            <person name="Jarju S."/>
            <person name="Secka A."/>
            <person name="Antonio M."/>
            <person name="Oren A."/>
            <person name="Chaudhuri R.R."/>
            <person name="La Ragione R."/>
            <person name="Hildebrand F."/>
            <person name="Pallen M.J."/>
        </authorList>
    </citation>
    <scope>NUCLEOTIDE SEQUENCE</scope>
    <source>
        <strain evidence="3">ChiHjej13B12-9602</strain>
    </source>
</reference>
<dbReference type="GO" id="GO:0030643">
    <property type="term" value="P:intracellular phosphate ion homeostasis"/>
    <property type="evidence" value="ECO:0007669"/>
    <property type="project" value="InterPro"/>
</dbReference>
<comment type="caution">
    <text evidence="3">The sequence shown here is derived from an EMBL/GenBank/DDBJ whole genome shotgun (WGS) entry which is preliminary data.</text>
</comment>
<dbReference type="GO" id="GO:0045936">
    <property type="term" value="P:negative regulation of phosphate metabolic process"/>
    <property type="evidence" value="ECO:0007669"/>
    <property type="project" value="InterPro"/>
</dbReference>
<dbReference type="PIRSF" id="PIRSF003107">
    <property type="entry name" value="PhoU"/>
    <property type="match status" value="1"/>
</dbReference>
<comment type="function">
    <text evidence="1">Plays a role in the regulation of phosphate uptake.</text>
</comment>
<proteinExistence type="inferred from homology"/>
<dbReference type="RefSeq" id="WP_273189136.1">
    <property type="nucleotide sequence ID" value="NZ_DYUZ01000011.1"/>
</dbReference>
<dbReference type="PANTHER" id="PTHR42930">
    <property type="entry name" value="PHOSPHATE-SPECIFIC TRANSPORT SYSTEM ACCESSORY PROTEIN PHOU"/>
    <property type="match status" value="1"/>
</dbReference>
<feature type="domain" description="PhoU" evidence="2">
    <location>
        <begin position="125"/>
        <end position="206"/>
    </location>
</feature>
<dbReference type="Pfam" id="PF01895">
    <property type="entry name" value="PhoU"/>
    <property type="match status" value="2"/>
</dbReference>
<keyword evidence="1" id="KW-0963">Cytoplasm</keyword>
<dbReference type="InterPro" id="IPR028366">
    <property type="entry name" value="PhoU"/>
</dbReference>
<keyword evidence="1" id="KW-0592">Phosphate transport</keyword>
<comment type="subunit">
    <text evidence="1">Homodimer.</text>
</comment>
<dbReference type="InterPro" id="IPR038078">
    <property type="entry name" value="PhoU-like_sf"/>
</dbReference>
<comment type="subcellular location">
    <subcellularLocation>
        <location evidence="1">Cytoplasm</location>
    </subcellularLocation>
</comment>
<dbReference type="EMBL" id="DYUZ01000011">
    <property type="protein sequence ID" value="HJG36772.1"/>
    <property type="molecule type" value="Genomic_DNA"/>
</dbReference>
<sequence length="223" mass="24381">MSSTRTKYFNQLDEIDSNLGRFAAQTAEDVRSLAQALAGDASVAQDVLDNGTTGRRLRGSIEDACLDAMLLQQPVAGDLRFLTGTFRMVSDLAHIDAKAIDVAELAQSLPTEVVANLGDHLKFASERVATMVEDAVEAFRTSDVDKAHGVFTMDDDIDDVYLAAEGVVIDLIKASETRAKYLPELLMVAKYFERMGDDAVRIADWAIFRATGTRERAVETEAE</sequence>
<name>A0A921IVG3_9ACTN</name>
<comment type="similarity">
    <text evidence="1">Belongs to the PhoU family.</text>
</comment>
<evidence type="ECO:0000256" key="1">
    <source>
        <dbReference type="PIRNR" id="PIRNR003107"/>
    </source>
</evidence>
<evidence type="ECO:0000313" key="3">
    <source>
        <dbReference type="EMBL" id="HJG36772.1"/>
    </source>
</evidence>
<dbReference type="GO" id="GO:0006817">
    <property type="term" value="P:phosphate ion transport"/>
    <property type="evidence" value="ECO:0007669"/>
    <property type="project" value="UniProtKB-KW"/>
</dbReference>
<organism evidence="3 4">
    <name type="scientific">Enorma phocaeensis</name>
    <dbReference type="NCBI Taxonomy" id="1871019"/>
    <lineage>
        <taxon>Bacteria</taxon>
        <taxon>Bacillati</taxon>
        <taxon>Actinomycetota</taxon>
        <taxon>Coriobacteriia</taxon>
        <taxon>Coriobacteriales</taxon>
        <taxon>Coriobacteriaceae</taxon>
        <taxon>Enorma</taxon>
    </lineage>
</organism>
<dbReference type="PANTHER" id="PTHR42930:SF3">
    <property type="entry name" value="PHOSPHATE-SPECIFIC TRANSPORT SYSTEM ACCESSORY PROTEIN PHOU"/>
    <property type="match status" value="1"/>
</dbReference>
<keyword evidence="1" id="KW-0813">Transport</keyword>
<feature type="domain" description="PhoU" evidence="2">
    <location>
        <begin position="37"/>
        <end position="105"/>
    </location>
</feature>
<dbReference type="AlphaFoldDB" id="A0A921IVG3"/>
<dbReference type="Gene3D" id="1.20.58.220">
    <property type="entry name" value="Phosphate transport system protein phou homolog 2, domain 2"/>
    <property type="match status" value="1"/>
</dbReference>
<accession>A0A921IVG3</accession>
<evidence type="ECO:0000313" key="4">
    <source>
        <dbReference type="Proteomes" id="UP000753256"/>
    </source>
</evidence>
<dbReference type="GO" id="GO:0005737">
    <property type="term" value="C:cytoplasm"/>
    <property type="evidence" value="ECO:0007669"/>
    <property type="project" value="UniProtKB-SubCell"/>
</dbReference>
<reference evidence="3" key="2">
    <citation type="submission" date="2021-09" db="EMBL/GenBank/DDBJ databases">
        <authorList>
            <person name="Gilroy R."/>
        </authorList>
    </citation>
    <scope>NUCLEOTIDE SEQUENCE</scope>
    <source>
        <strain evidence="3">ChiHjej13B12-9602</strain>
    </source>
</reference>
<evidence type="ECO:0000259" key="2">
    <source>
        <dbReference type="Pfam" id="PF01895"/>
    </source>
</evidence>